<dbReference type="AlphaFoldDB" id="A0A3E0WS64"/>
<dbReference type="InterPro" id="IPR036590">
    <property type="entry name" value="SRAP-like"/>
</dbReference>
<dbReference type="OrthoDB" id="6192129at2"/>
<evidence type="ECO:0000256" key="3">
    <source>
        <dbReference type="ARBA" id="ARBA00022763"/>
    </source>
</evidence>
<sequence>MCGRFALYSSRGRVARLLGINHPVGDQIARYNVAPGTQISLALAPQTLSALQLGFSWWGFHPTWTEGRNAPRPINARAENVAKSRYFRHAFAHRRGLVPADGYYEWRQEDGHKQPYYIQSKNGEILMLAAIWEPTGHGTETSCAILTEPAFGPLLEVHSRMPVVLAQACWSDWLDPSLVDRKTVREAVKRVPPDSLEIYPVSTAVNRPSNNAPDLIAPASKQG</sequence>
<keyword evidence="2 8" id="KW-0645">Protease</keyword>
<dbReference type="PANTHER" id="PTHR13604">
    <property type="entry name" value="DC12-RELATED"/>
    <property type="match status" value="1"/>
</dbReference>
<dbReference type="Proteomes" id="UP000256763">
    <property type="component" value="Unassembled WGS sequence"/>
</dbReference>
<evidence type="ECO:0000313" key="9">
    <source>
        <dbReference type="EMBL" id="RFA34825.1"/>
    </source>
</evidence>
<dbReference type="GO" id="GO:0008233">
    <property type="term" value="F:peptidase activity"/>
    <property type="evidence" value="ECO:0007669"/>
    <property type="project" value="UniProtKB-KW"/>
</dbReference>
<keyword evidence="7" id="KW-0456">Lyase</keyword>
<dbReference type="SUPFAM" id="SSF143081">
    <property type="entry name" value="BB1717-like"/>
    <property type="match status" value="1"/>
</dbReference>
<keyword evidence="6" id="KW-0238">DNA-binding</keyword>
<accession>A0A3E0WS64</accession>
<keyword evidence="5" id="KW-0190">Covalent protein-DNA linkage</keyword>
<name>A0A3E0WS64_9GAMM</name>
<evidence type="ECO:0000256" key="6">
    <source>
        <dbReference type="ARBA" id="ARBA00023125"/>
    </source>
</evidence>
<reference evidence="10" key="1">
    <citation type="submission" date="2017-05" db="EMBL/GenBank/DDBJ databases">
        <authorList>
            <person name="Sharma S."/>
            <person name="Sidhu C."/>
            <person name="Pinnaka A.K."/>
        </authorList>
    </citation>
    <scope>NUCLEOTIDE SEQUENCE [LARGE SCALE GENOMIC DNA]</scope>
    <source>
        <strain evidence="10">AK93</strain>
    </source>
</reference>
<dbReference type="Gene3D" id="3.90.1680.10">
    <property type="entry name" value="SOS response associated peptidase-like"/>
    <property type="match status" value="1"/>
</dbReference>
<keyword evidence="10" id="KW-1185">Reference proteome</keyword>
<dbReference type="Pfam" id="PF02586">
    <property type="entry name" value="SRAP"/>
    <property type="match status" value="1"/>
</dbReference>
<comment type="caution">
    <text evidence="9">The sequence shown here is derived from an EMBL/GenBank/DDBJ whole genome shotgun (WGS) entry which is preliminary data.</text>
</comment>
<evidence type="ECO:0000256" key="2">
    <source>
        <dbReference type="ARBA" id="ARBA00022670"/>
    </source>
</evidence>
<evidence type="ECO:0000256" key="1">
    <source>
        <dbReference type="ARBA" id="ARBA00008136"/>
    </source>
</evidence>
<evidence type="ECO:0000256" key="7">
    <source>
        <dbReference type="ARBA" id="ARBA00023239"/>
    </source>
</evidence>
<keyword evidence="4 8" id="KW-0378">Hydrolase</keyword>
<evidence type="ECO:0000256" key="5">
    <source>
        <dbReference type="ARBA" id="ARBA00023124"/>
    </source>
</evidence>
<evidence type="ECO:0000256" key="8">
    <source>
        <dbReference type="RuleBase" id="RU364100"/>
    </source>
</evidence>
<dbReference type="GO" id="GO:0003697">
    <property type="term" value="F:single-stranded DNA binding"/>
    <property type="evidence" value="ECO:0007669"/>
    <property type="project" value="InterPro"/>
</dbReference>
<dbReference type="PANTHER" id="PTHR13604:SF0">
    <property type="entry name" value="ABASIC SITE PROCESSING PROTEIN HMCES"/>
    <property type="match status" value="1"/>
</dbReference>
<dbReference type="EC" id="3.4.-.-" evidence="8"/>
<gene>
    <name evidence="9" type="ORF">CAL65_14055</name>
</gene>
<comment type="similarity">
    <text evidence="1 8">Belongs to the SOS response-associated peptidase family.</text>
</comment>
<protein>
    <recommendedName>
        <fullName evidence="8">Abasic site processing protein</fullName>
        <ecNumber evidence="8">3.4.-.-</ecNumber>
    </recommendedName>
</protein>
<evidence type="ECO:0000313" key="10">
    <source>
        <dbReference type="Proteomes" id="UP000256763"/>
    </source>
</evidence>
<evidence type="ECO:0000256" key="4">
    <source>
        <dbReference type="ARBA" id="ARBA00022801"/>
    </source>
</evidence>
<dbReference type="GO" id="GO:0016829">
    <property type="term" value="F:lyase activity"/>
    <property type="evidence" value="ECO:0007669"/>
    <property type="project" value="UniProtKB-KW"/>
</dbReference>
<proteinExistence type="inferred from homology"/>
<dbReference type="InterPro" id="IPR003738">
    <property type="entry name" value="SRAP"/>
</dbReference>
<dbReference type="GO" id="GO:0006508">
    <property type="term" value="P:proteolysis"/>
    <property type="evidence" value="ECO:0007669"/>
    <property type="project" value="UniProtKB-KW"/>
</dbReference>
<dbReference type="RefSeq" id="WP_116302678.1">
    <property type="nucleotide sequence ID" value="NZ_NFZV01000013.1"/>
</dbReference>
<organism evidence="9 10">
    <name type="scientific">Alkalilimnicola ehrlichii</name>
    <dbReference type="NCBI Taxonomy" id="351052"/>
    <lineage>
        <taxon>Bacteria</taxon>
        <taxon>Pseudomonadati</taxon>
        <taxon>Pseudomonadota</taxon>
        <taxon>Gammaproteobacteria</taxon>
        <taxon>Chromatiales</taxon>
        <taxon>Ectothiorhodospiraceae</taxon>
        <taxon>Alkalilimnicola</taxon>
    </lineage>
</organism>
<keyword evidence="3" id="KW-0227">DNA damage</keyword>
<dbReference type="EMBL" id="NFZW01000014">
    <property type="protein sequence ID" value="RFA34825.1"/>
    <property type="molecule type" value="Genomic_DNA"/>
</dbReference>
<dbReference type="GO" id="GO:0106300">
    <property type="term" value="P:protein-DNA covalent cross-linking repair"/>
    <property type="evidence" value="ECO:0007669"/>
    <property type="project" value="InterPro"/>
</dbReference>